<dbReference type="InterPro" id="IPR007621">
    <property type="entry name" value="TPM_dom"/>
</dbReference>
<proteinExistence type="predicted"/>
<keyword evidence="2" id="KW-1133">Transmembrane helix</keyword>
<dbReference type="EMBL" id="CABFVA020000087">
    <property type="protein sequence ID" value="VVM07309.1"/>
    <property type="molecule type" value="Genomic_DNA"/>
</dbReference>
<dbReference type="AlphaFoldDB" id="A0A5E6MD02"/>
<evidence type="ECO:0000313" key="5">
    <source>
        <dbReference type="Proteomes" id="UP000334923"/>
    </source>
</evidence>
<reference evidence="4 5" key="1">
    <citation type="submission" date="2019-09" db="EMBL/GenBank/DDBJ databases">
        <authorList>
            <person name="Cremers G."/>
        </authorList>
    </citation>
    <scope>NUCLEOTIDE SEQUENCE [LARGE SCALE GENOMIC DNA]</scope>
    <source>
        <strain evidence="4">4A</strain>
    </source>
</reference>
<feature type="compositionally biased region" description="Polar residues" evidence="1">
    <location>
        <begin position="323"/>
        <end position="332"/>
    </location>
</feature>
<organism evidence="4 5">
    <name type="scientific">Methylacidimicrobium tartarophylax</name>
    <dbReference type="NCBI Taxonomy" id="1041768"/>
    <lineage>
        <taxon>Bacteria</taxon>
        <taxon>Pseudomonadati</taxon>
        <taxon>Verrucomicrobiota</taxon>
        <taxon>Methylacidimicrobium</taxon>
    </lineage>
</organism>
<gene>
    <name evidence="4" type="ORF">MAMT_01669</name>
</gene>
<evidence type="ECO:0000313" key="4">
    <source>
        <dbReference type="EMBL" id="VVM07309.1"/>
    </source>
</evidence>
<dbReference type="PANTHER" id="PTHR30373">
    <property type="entry name" value="UPF0603 PROTEIN YGCG"/>
    <property type="match status" value="1"/>
</dbReference>
<keyword evidence="5" id="KW-1185">Reference proteome</keyword>
<feature type="domain" description="TPM" evidence="3">
    <location>
        <begin position="77"/>
        <end position="199"/>
    </location>
</feature>
<keyword evidence="2" id="KW-0812">Transmembrane</keyword>
<sequence>MACEQSTSAFFCVAGAAVGTLGRATTKGRPSSSARTRLLRLAWLLLPTFWLTGNTLCAREEAEEPELAPIPAFGSYVVDQVRLLSHRERSSLERELGRFARQKGSQVAVLIVESTRPESAESYGIRVLEEWKLGRKGLDDGILLLIVTGERTVRMEVGYGLEETISDAEAKRIIEERILPFFKTGQFFSGISIGIEAILAKISGEPLPPLKRHPEPKAAQTSNRIPLLLAALLVLLLVIGSLFGPLLGPLLAAGTGGIAGWALFGSFWLSLLCAVLGAILAFLFAGSLSGKALLILWHRGGDLSRFGTGRMAGGAKDGKELSKVSSAASGRW</sequence>
<evidence type="ECO:0000256" key="1">
    <source>
        <dbReference type="SAM" id="MobiDB-lite"/>
    </source>
</evidence>
<dbReference type="Gene3D" id="3.10.310.50">
    <property type="match status" value="1"/>
</dbReference>
<accession>A0A5E6MD02</accession>
<feature type="transmembrane region" description="Helical" evidence="2">
    <location>
        <begin position="227"/>
        <end position="252"/>
    </location>
</feature>
<evidence type="ECO:0000256" key="2">
    <source>
        <dbReference type="SAM" id="Phobius"/>
    </source>
</evidence>
<dbReference type="RefSeq" id="WP_178087023.1">
    <property type="nucleotide sequence ID" value="NZ_CABFVA020000087.1"/>
</dbReference>
<evidence type="ECO:0000259" key="3">
    <source>
        <dbReference type="Pfam" id="PF04536"/>
    </source>
</evidence>
<dbReference type="Pfam" id="PF04536">
    <property type="entry name" value="TPM_phosphatase"/>
    <property type="match status" value="1"/>
</dbReference>
<name>A0A5E6MD02_9BACT</name>
<dbReference type="PANTHER" id="PTHR30373:SF2">
    <property type="entry name" value="UPF0603 PROTEIN YGCG"/>
    <property type="match status" value="1"/>
</dbReference>
<keyword evidence="2" id="KW-0472">Membrane</keyword>
<protein>
    <recommendedName>
        <fullName evidence="3">TPM domain-containing protein</fullName>
    </recommendedName>
</protein>
<feature type="region of interest" description="Disordered" evidence="1">
    <location>
        <begin position="313"/>
        <end position="332"/>
    </location>
</feature>
<dbReference type="Proteomes" id="UP000334923">
    <property type="component" value="Unassembled WGS sequence"/>
</dbReference>
<feature type="transmembrane region" description="Helical" evidence="2">
    <location>
        <begin position="258"/>
        <end position="285"/>
    </location>
</feature>